<organism evidence="3 4">
    <name type="scientific">Dictyocaulus viviparus</name>
    <name type="common">Bovine lungworm</name>
    <dbReference type="NCBI Taxonomy" id="29172"/>
    <lineage>
        <taxon>Eukaryota</taxon>
        <taxon>Metazoa</taxon>
        <taxon>Ecdysozoa</taxon>
        <taxon>Nematoda</taxon>
        <taxon>Chromadorea</taxon>
        <taxon>Rhabditida</taxon>
        <taxon>Rhabditina</taxon>
        <taxon>Rhabditomorpha</taxon>
        <taxon>Strongyloidea</taxon>
        <taxon>Metastrongylidae</taxon>
        <taxon>Dictyocaulus</taxon>
    </lineage>
</organism>
<evidence type="ECO:0000313" key="4">
    <source>
        <dbReference type="Proteomes" id="UP000053766"/>
    </source>
</evidence>
<feature type="signal peptide" evidence="2">
    <location>
        <begin position="1"/>
        <end position="25"/>
    </location>
</feature>
<feature type="compositionally biased region" description="Basic and acidic residues" evidence="1">
    <location>
        <begin position="153"/>
        <end position="166"/>
    </location>
</feature>
<proteinExistence type="predicted"/>
<evidence type="ECO:0000256" key="2">
    <source>
        <dbReference type="SAM" id="SignalP"/>
    </source>
</evidence>
<reference evidence="4" key="2">
    <citation type="journal article" date="2016" name="Sci. Rep.">
        <title>Dictyocaulus viviparus genome, variome and transcriptome elucidate lungworm biology and support future intervention.</title>
        <authorList>
            <person name="McNulty S.N."/>
            <person name="Strube C."/>
            <person name="Rosa B.A."/>
            <person name="Martin J.C."/>
            <person name="Tyagi R."/>
            <person name="Choi Y.J."/>
            <person name="Wang Q."/>
            <person name="Hallsworth Pepin K."/>
            <person name="Zhang X."/>
            <person name="Ozersky P."/>
            <person name="Wilson R.K."/>
            <person name="Sternberg P.W."/>
            <person name="Gasser R.B."/>
            <person name="Mitreva M."/>
        </authorList>
    </citation>
    <scope>NUCLEOTIDE SEQUENCE [LARGE SCALE GENOMIC DNA]</scope>
    <source>
        <strain evidence="4">HannoverDv2000</strain>
    </source>
</reference>
<keyword evidence="4" id="KW-1185">Reference proteome</keyword>
<dbReference type="Proteomes" id="UP000053766">
    <property type="component" value="Unassembled WGS sequence"/>
</dbReference>
<reference evidence="3 4" key="1">
    <citation type="submission" date="2013-11" db="EMBL/GenBank/DDBJ databases">
        <title>Draft genome of the bovine lungworm Dictyocaulus viviparus.</title>
        <authorList>
            <person name="Mitreva M."/>
        </authorList>
    </citation>
    <scope>NUCLEOTIDE SEQUENCE [LARGE SCALE GENOMIC DNA]</scope>
    <source>
        <strain evidence="3 4">HannoverDv2000</strain>
    </source>
</reference>
<feature type="region of interest" description="Disordered" evidence="1">
    <location>
        <begin position="153"/>
        <end position="172"/>
    </location>
</feature>
<protein>
    <submittedName>
        <fullName evidence="3">Uncharacterized protein</fullName>
    </submittedName>
</protein>
<evidence type="ECO:0000313" key="3">
    <source>
        <dbReference type="EMBL" id="KJH42556.1"/>
    </source>
</evidence>
<accession>A0A0D8XJP1</accession>
<dbReference type="AlphaFoldDB" id="A0A0D8XJP1"/>
<sequence length="207" mass="23264">MECLIRTPWALIMLAGGQLSSLVNCSLAIERMVALQFFVGIEVYELITVDDTVEAMAIIVGPGRGNELPSESSIALFVIIAVIHNIYDTIMNENRACSIIETTGIVYGTKPSPNQIRRQRIIDQMNINDFYRSICSTERIVKCVMFRSRSKKTVEKKKANDDENRHNSIPTFHSSFNHSTVHQYGNELMGELNARTVSTTMMTIRSG</sequence>
<name>A0A0D8XJP1_DICVI</name>
<dbReference type="EMBL" id="KN716651">
    <property type="protein sequence ID" value="KJH42556.1"/>
    <property type="molecule type" value="Genomic_DNA"/>
</dbReference>
<feature type="chain" id="PRO_5002335892" evidence="2">
    <location>
        <begin position="26"/>
        <end position="207"/>
    </location>
</feature>
<evidence type="ECO:0000256" key="1">
    <source>
        <dbReference type="SAM" id="MobiDB-lite"/>
    </source>
</evidence>
<gene>
    <name evidence="3" type="ORF">DICVIV_11447</name>
</gene>
<keyword evidence="2" id="KW-0732">Signal</keyword>
<dbReference type="OrthoDB" id="5868525at2759"/>